<keyword evidence="3" id="KW-1185">Reference proteome</keyword>
<comment type="caution">
    <text evidence="2">The sequence shown here is derived from an EMBL/GenBank/DDBJ whole genome shotgun (WGS) entry which is preliminary data.</text>
</comment>
<organism evidence="2 3">
    <name type="scientific">Dreissena polymorpha</name>
    <name type="common">Zebra mussel</name>
    <name type="synonym">Mytilus polymorpha</name>
    <dbReference type="NCBI Taxonomy" id="45954"/>
    <lineage>
        <taxon>Eukaryota</taxon>
        <taxon>Metazoa</taxon>
        <taxon>Spiralia</taxon>
        <taxon>Lophotrochozoa</taxon>
        <taxon>Mollusca</taxon>
        <taxon>Bivalvia</taxon>
        <taxon>Autobranchia</taxon>
        <taxon>Heteroconchia</taxon>
        <taxon>Euheterodonta</taxon>
        <taxon>Imparidentia</taxon>
        <taxon>Neoheterodontei</taxon>
        <taxon>Myida</taxon>
        <taxon>Dreissenoidea</taxon>
        <taxon>Dreissenidae</taxon>
        <taxon>Dreissena</taxon>
    </lineage>
</organism>
<name>A0A9D4F179_DREPO</name>
<feature type="compositionally biased region" description="Acidic residues" evidence="1">
    <location>
        <begin position="28"/>
        <end position="43"/>
    </location>
</feature>
<dbReference type="EMBL" id="JAIWYP010000008">
    <property type="protein sequence ID" value="KAH3788141.1"/>
    <property type="molecule type" value="Genomic_DNA"/>
</dbReference>
<accession>A0A9D4F179</accession>
<evidence type="ECO:0000313" key="3">
    <source>
        <dbReference type="Proteomes" id="UP000828390"/>
    </source>
</evidence>
<feature type="compositionally biased region" description="Basic and acidic residues" evidence="1">
    <location>
        <begin position="9"/>
        <end position="27"/>
    </location>
</feature>
<dbReference type="AlphaFoldDB" id="A0A9D4F179"/>
<feature type="region of interest" description="Disordered" evidence="1">
    <location>
        <begin position="1"/>
        <end position="43"/>
    </location>
</feature>
<protein>
    <submittedName>
        <fullName evidence="2">Uncharacterized protein</fullName>
    </submittedName>
</protein>
<sequence length="154" mass="17923">MSKRKVQRHVHDTFRNNSEDRIKKEVETYDTDGDDTNSDDEYSIESEVVQQLKKDIEYMKQREIQMMNEIESRNKTDILKAATVQLTQSQQSPRLRRGQILLLTYFRRVFTRHDAEALGEISRSDAASIFASASIRGVTPRRCGDSPSITIYKY</sequence>
<evidence type="ECO:0000256" key="1">
    <source>
        <dbReference type="SAM" id="MobiDB-lite"/>
    </source>
</evidence>
<reference evidence="2" key="2">
    <citation type="submission" date="2020-11" db="EMBL/GenBank/DDBJ databases">
        <authorList>
            <person name="McCartney M.A."/>
            <person name="Auch B."/>
            <person name="Kono T."/>
            <person name="Mallez S."/>
            <person name="Becker A."/>
            <person name="Gohl D.M."/>
            <person name="Silverstein K.A.T."/>
            <person name="Koren S."/>
            <person name="Bechman K.B."/>
            <person name="Herman A."/>
            <person name="Abrahante J.E."/>
            <person name="Garbe J."/>
        </authorList>
    </citation>
    <scope>NUCLEOTIDE SEQUENCE</scope>
    <source>
        <strain evidence="2">Duluth1</strain>
        <tissue evidence="2">Whole animal</tissue>
    </source>
</reference>
<reference evidence="2" key="1">
    <citation type="journal article" date="2019" name="bioRxiv">
        <title>The Genome of the Zebra Mussel, Dreissena polymorpha: A Resource for Invasive Species Research.</title>
        <authorList>
            <person name="McCartney M.A."/>
            <person name="Auch B."/>
            <person name="Kono T."/>
            <person name="Mallez S."/>
            <person name="Zhang Y."/>
            <person name="Obille A."/>
            <person name="Becker A."/>
            <person name="Abrahante J.E."/>
            <person name="Garbe J."/>
            <person name="Badalamenti J.P."/>
            <person name="Herman A."/>
            <person name="Mangelson H."/>
            <person name="Liachko I."/>
            <person name="Sullivan S."/>
            <person name="Sone E.D."/>
            <person name="Koren S."/>
            <person name="Silverstein K.A.T."/>
            <person name="Beckman K.B."/>
            <person name="Gohl D.M."/>
        </authorList>
    </citation>
    <scope>NUCLEOTIDE SEQUENCE</scope>
    <source>
        <strain evidence="2">Duluth1</strain>
        <tissue evidence="2">Whole animal</tissue>
    </source>
</reference>
<dbReference type="Proteomes" id="UP000828390">
    <property type="component" value="Unassembled WGS sequence"/>
</dbReference>
<gene>
    <name evidence="2" type="ORF">DPMN_166272</name>
</gene>
<proteinExistence type="predicted"/>
<evidence type="ECO:0000313" key="2">
    <source>
        <dbReference type="EMBL" id="KAH3788141.1"/>
    </source>
</evidence>